<evidence type="ECO:0000256" key="1">
    <source>
        <dbReference type="SAM" id="MobiDB-lite"/>
    </source>
</evidence>
<sequence length="343" mass="38888">MEKRKKTSSECQAAQTLGRRKSQVKHMMVLHRQVPRTVQDVNNELERSTDEELYSQNESSDKHPSFEDPPINSNSGSDSDISQISWNMSPALLYKKVRNLVKGKSGRRNKHCQEEEKIRVQKHWLGHSVQNTDGTVMYHPWDIEIFHRDYKGQFDVQTIFLNLILHKTMRCIIRGPASVILMNTGESSRAARNNKTMDLKWGLDHTTPGMIAASAILARWALSPDECLKEKGVESDRHKLMTGVMAALNDDNDKIKPGDQEMISERGFEAGGGLEGGNSNEEKNNINEHYQITSIIMIKQSVCVYEVIDGLDNNKSKCKFKKLSMSKTMGDKMDKEKGSYTAV</sequence>
<proteinExistence type="predicted"/>
<dbReference type="AlphaFoldDB" id="F8QIA9"/>
<evidence type="ECO:0000313" key="3">
    <source>
        <dbReference type="Proteomes" id="UP000008063"/>
    </source>
</evidence>
<dbReference type="Pfam" id="PF20414">
    <property type="entry name" value="DUF6698"/>
    <property type="match status" value="1"/>
</dbReference>
<protein>
    <submittedName>
        <fullName evidence="2">Uncharacterized protein</fullName>
    </submittedName>
</protein>
<gene>
    <name evidence="2" type="ORF">SERLA73DRAFT_157283</name>
</gene>
<dbReference type="STRING" id="936435.F8QIA9"/>
<organism evidence="3">
    <name type="scientific">Serpula lacrymans var. lacrymans (strain S7.3)</name>
    <name type="common">Dry rot fungus</name>
    <dbReference type="NCBI Taxonomy" id="936435"/>
    <lineage>
        <taxon>Eukaryota</taxon>
        <taxon>Fungi</taxon>
        <taxon>Dikarya</taxon>
        <taxon>Basidiomycota</taxon>
        <taxon>Agaricomycotina</taxon>
        <taxon>Agaricomycetes</taxon>
        <taxon>Agaricomycetidae</taxon>
        <taxon>Boletales</taxon>
        <taxon>Coniophorineae</taxon>
        <taxon>Serpulaceae</taxon>
        <taxon>Serpula</taxon>
    </lineage>
</organism>
<evidence type="ECO:0000313" key="2">
    <source>
        <dbReference type="EMBL" id="EGN91962.1"/>
    </source>
</evidence>
<dbReference type="EMBL" id="GL945522">
    <property type="protein sequence ID" value="EGN91962.1"/>
    <property type="molecule type" value="Genomic_DNA"/>
</dbReference>
<accession>F8QIA9</accession>
<keyword evidence="3" id="KW-1185">Reference proteome</keyword>
<dbReference type="Proteomes" id="UP000008063">
    <property type="component" value="Unassembled WGS sequence"/>
</dbReference>
<dbReference type="HOGENOM" id="CLU_809330_0_0_1"/>
<feature type="compositionally biased region" description="Low complexity" evidence="1">
    <location>
        <begin position="68"/>
        <end position="80"/>
    </location>
</feature>
<reference evidence="3" key="1">
    <citation type="journal article" date="2011" name="Science">
        <title>The plant cell wall-decomposing machinery underlies the functional diversity of forest fungi.</title>
        <authorList>
            <person name="Eastwood D.C."/>
            <person name="Floudas D."/>
            <person name="Binder M."/>
            <person name="Majcherczyk A."/>
            <person name="Schneider P."/>
            <person name="Aerts A."/>
            <person name="Asiegbu F.O."/>
            <person name="Baker S.E."/>
            <person name="Barry K."/>
            <person name="Bendiksby M."/>
            <person name="Blumentritt M."/>
            <person name="Coutinho P.M."/>
            <person name="Cullen D."/>
            <person name="de Vries R.P."/>
            <person name="Gathman A."/>
            <person name="Goodell B."/>
            <person name="Henrissat B."/>
            <person name="Ihrmark K."/>
            <person name="Kauserud H."/>
            <person name="Kohler A."/>
            <person name="LaButti K."/>
            <person name="Lapidus A."/>
            <person name="Lavin J.L."/>
            <person name="Lee Y.-H."/>
            <person name="Lindquist E."/>
            <person name="Lilly W."/>
            <person name="Lucas S."/>
            <person name="Morin E."/>
            <person name="Murat C."/>
            <person name="Oguiza J.A."/>
            <person name="Park J."/>
            <person name="Pisabarro A.G."/>
            <person name="Riley R."/>
            <person name="Rosling A."/>
            <person name="Salamov A."/>
            <person name="Schmidt O."/>
            <person name="Schmutz J."/>
            <person name="Skrede I."/>
            <person name="Stenlid J."/>
            <person name="Wiebenga A."/>
            <person name="Xie X."/>
            <person name="Kuees U."/>
            <person name="Hibbett D.S."/>
            <person name="Hoffmeister D."/>
            <person name="Hoegberg N."/>
            <person name="Martin F."/>
            <person name="Grigoriev I.V."/>
            <person name="Watkinson S.C."/>
        </authorList>
    </citation>
    <scope>NUCLEOTIDE SEQUENCE [LARGE SCALE GENOMIC DNA]</scope>
    <source>
        <strain evidence="3">strain S7.3</strain>
    </source>
</reference>
<dbReference type="InParanoid" id="F8QIA9"/>
<feature type="region of interest" description="Disordered" evidence="1">
    <location>
        <begin position="1"/>
        <end position="80"/>
    </location>
</feature>
<dbReference type="InterPro" id="IPR046521">
    <property type="entry name" value="DUF6698"/>
</dbReference>
<name>F8QIA9_SERL3</name>